<dbReference type="Pfam" id="PF02847">
    <property type="entry name" value="MA3"/>
    <property type="match status" value="1"/>
</dbReference>
<dbReference type="OrthoDB" id="361797at2759"/>
<dbReference type="SMART" id="SM00544">
    <property type="entry name" value="MA3"/>
    <property type="match status" value="1"/>
</dbReference>
<dbReference type="Proteomes" id="UP000784919">
    <property type="component" value="Unassembled WGS sequence"/>
</dbReference>
<dbReference type="GO" id="GO:0005730">
    <property type="term" value="C:nucleolus"/>
    <property type="evidence" value="ECO:0007669"/>
    <property type="project" value="UniProtKB-SubCell"/>
</dbReference>
<dbReference type="PANTHER" id="PTHR18034:SF4">
    <property type="entry name" value="NUCLEOLAR MIF4G DOMAIN-CONTAINING PROTEIN 1"/>
    <property type="match status" value="1"/>
</dbReference>
<comment type="subcellular location">
    <subcellularLocation>
        <location evidence="1">Nucleus</location>
        <location evidence="1">Nucleolus</location>
    </subcellularLocation>
</comment>
<dbReference type="PROSITE" id="PS51366">
    <property type="entry name" value="MI"/>
    <property type="match status" value="1"/>
</dbReference>
<comment type="caution">
    <text evidence="6">The sequence shown here is derived from an EMBL/GenBank/DDBJ whole genome shotgun (WGS) entry which is preliminary data.</text>
</comment>
<dbReference type="GO" id="GO:0042274">
    <property type="term" value="P:ribosomal small subunit biogenesis"/>
    <property type="evidence" value="ECO:0007669"/>
    <property type="project" value="TreeGrafter"/>
</dbReference>
<feature type="compositionally biased region" description="Basic residues" evidence="4">
    <location>
        <begin position="50"/>
        <end position="60"/>
    </location>
</feature>
<name>A0A9P7MLM4_9HYPO</name>
<dbReference type="SMART" id="SM00543">
    <property type="entry name" value="MIF4G"/>
    <property type="match status" value="1"/>
</dbReference>
<dbReference type="Pfam" id="PF02854">
    <property type="entry name" value="MIF4G"/>
    <property type="match status" value="1"/>
</dbReference>
<dbReference type="SUPFAM" id="SSF48371">
    <property type="entry name" value="ARM repeat"/>
    <property type="match status" value="1"/>
</dbReference>
<gene>
    <name evidence="6" type="ORF">E4U56_005854</name>
</gene>
<dbReference type="InterPro" id="IPR016024">
    <property type="entry name" value="ARM-type_fold"/>
</dbReference>
<sequence length="867" mass="97665">MPPTSVTELQQKLYKRMGFASTAPDRDAPSTSHVRLGQVRQSSRKELRKQQRATKKRKRHSDPCEEGKRCRRMPSEPQIVEEVLSALGSNLEVHSKHREKDADLEEFGTEITPEDDTDELESFHSLDESENINQRQAGGRGVSGTLLKQLAQDDAEIENLERKLGIKKGRQSLPQAFKKDGLDELLDETMEGDVTDSVDKGEQKAAYDSWLSSKRKKLGGPPPRVLSSNISLGSDRLRDPGMKQYGHETRLQQNVTPNGAQLEGQHDLAQNDDQASKGFDHIKAFASPPFSPRPRENPYVAPIGGLANYIAPSRSFQDEEAEAKNRTQLQKKLQGVVNRLSDGNFVSLAQSIDSIYQVHARGKVTEILTDTILAQIRKPESLNDQFLVLIGGFSAAIYRIKGSSFGSHLVRQLLKEFSEQYALSSDQTVNHAGIRKEPSNLLAFLTQLYVFEVLGCGIVFDYLERLLEKLNELNVELLLRVCRMAGKLLRRDDPQALKHISNVLHAAVSNFGYSNISVRTKFMIDTIQDLKYSKAKGKGMDSAIVCEHVIRMKKRLGELKSHCQRLEGLIPMGIRLKDIESVGRHGKWWLVGASVPEYRNTAERTNRDSDQANGRFANEDMDFVLPDFREKAKAQGLNTSSQTAIFTAIMSALDYEHAYRQFADLRLKRDEQLEITRVLLQCVGSELQYNEYYALVGRQACANSRVRFSFQNRLWAMFRGLGESLFGAEAEKEEAMEEQRLKNDRRLKNVAQFYASLVADGCLSITILKPLELSKMNPWSSIFVECFVLSLLRGCRGRNSTRVDKIKRIFGSATEIPPLAADLHWYLKQKIRHALNLGHGERKSIHDVLEKAQAAVQIVKSNSIGQG</sequence>
<keyword evidence="3" id="KW-0539">Nucleus</keyword>
<dbReference type="PANTHER" id="PTHR18034">
    <property type="entry name" value="CELL CYCLE CONTROL PROTEIN CWF22-RELATED"/>
    <property type="match status" value="1"/>
</dbReference>
<reference evidence="6" key="1">
    <citation type="journal article" date="2020" name="bioRxiv">
        <title>Whole genome comparisons of ergot fungi reveals the divergence and evolution of species within the genus Claviceps are the result of varying mechanisms driving genome evolution and host range expansion.</title>
        <authorList>
            <person name="Wyka S.A."/>
            <person name="Mondo S.J."/>
            <person name="Liu M."/>
            <person name="Dettman J."/>
            <person name="Nalam V."/>
            <person name="Broders K.D."/>
        </authorList>
    </citation>
    <scope>NUCLEOTIDE SEQUENCE</scope>
    <source>
        <strain evidence="6">CCC 1102</strain>
    </source>
</reference>
<evidence type="ECO:0000313" key="6">
    <source>
        <dbReference type="EMBL" id="KAG5958053.1"/>
    </source>
</evidence>
<evidence type="ECO:0000256" key="1">
    <source>
        <dbReference type="ARBA" id="ARBA00004604"/>
    </source>
</evidence>
<evidence type="ECO:0000256" key="4">
    <source>
        <dbReference type="SAM" id="MobiDB-lite"/>
    </source>
</evidence>
<dbReference type="Gene3D" id="1.25.40.180">
    <property type="match status" value="1"/>
</dbReference>
<evidence type="ECO:0000259" key="5">
    <source>
        <dbReference type="PROSITE" id="PS51366"/>
    </source>
</evidence>
<evidence type="ECO:0000256" key="2">
    <source>
        <dbReference type="ARBA" id="ARBA00006856"/>
    </source>
</evidence>
<evidence type="ECO:0000256" key="3">
    <source>
        <dbReference type="ARBA" id="ARBA00023242"/>
    </source>
</evidence>
<protein>
    <recommendedName>
        <fullName evidence="5">MI domain-containing protein</fullName>
    </recommendedName>
</protein>
<feature type="region of interest" description="Disordered" evidence="4">
    <location>
        <begin position="213"/>
        <end position="238"/>
    </location>
</feature>
<feature type="region of interest" description="Disordered" evidence="4">
    <location>
        <begin position="18"/>
        <end position="76"/>
    </location>
</feature>
<dbReference type="InterPro" id="IPR003890">
    <property type="entry name" value="MIF4G-like_typ-3"/>
</dbReference>
<accession>A0A9P7MLM4</accession>
<dbReference type="GO" id="GO:0003723">
    <property type="term" value="F:RNA binding"/>
    <property type="evidence" value="ECO:0007669"/>
    <property type="project" value="InterPro"/>
</dbReference>
<dbReference type="EMBL" id="SRPS01000432">
    <property type="protein sequence ID" value="KAG5958053.1"/>
    <property type="molecule type" value="Genomic_DNA"/>
</dbReference>
<comment type="similarity">
    <text evidence="2">Belongs to the CWC22 family.</text>
</comment>
<organism evidence="6 7">
    <name type="scientific">Claviceps arundinis</name>
    <dbReference type="NCBI Taxonomy" id="1623583"/>
    <lineage>
        <taxon>Eukaryota</taxon>
        <taxon>Fungi</taxon>
        <taxon>Dikarya</taxon>
        <taxon>Ascomycota</taxon>
        <taxon>Pezizomycotina</taxon>
        <taxon>Sordariomycetes</taxon>
        <taxon>Hypocreomycetidae</taxon>
        <taxon>Hypocreales</taxon>
        <taxon>Clavicipitaceae</taxon>
        <taxon>Claviceps</taxon>
    </lineage>
</organism>
<proteinExistence type="inferred from homology"/>
<dbReference type="InterPro" id="IPR050781">
    <property type="entry name" value="CWC22_splicing_factor"/>
</dbReference>
<evidence type="ECO:0000313" key="7">
    <source>
        <dbReference type="Proteomes" id="UP000784919"/>
    </source>
</evidence>
<feature type="domain" description="MI" evidence="5">
    <location>
        <begin position="640"/>
        <end position="773"/>
    </location>
</feature>
<dbReference type="AlphaFoldDB" id="A0A9P7MLM4"/>
<dbReference type="InterPro" id="IPR003891">
    <property type="entry name" value="Initiation_fac_eIF4g_MI"/>
</dbReference>